<dbReference type="PANTHER" id="PTHR42732">
    <property type="entry name" value="BETA-GALACTOSIDASE"/>
    <property type="match status" value="1"/>
</dbReference>
<dbReference type="AlphaFoldDB" id="A0A9D1EQZ2"/>
<dbReference type="Pfam" id="PF00703">
    <property type="entry name" value="Glyco_hydro_2"/>
    <property type="match status" value="1"/>
</dbReference>
<feature type="domain" description="Beta-mannosidase-like galactose-binding" evidence="6">
    <location>
        <begin position="151"/>
        <end position="206"/>
    </location>
</feature>
<dbReference type="Gene3D" id="2.60.120.260">
    <property type="entry name" value="Galactose-binding domain-like"/>
    <property type="match status" value="1"/>
</dbReference>
<feature type="domain" description="Glycoside hydrolase family 2 catalytic" evidence="5">
    <location>
        <begin position="378"/>
        <end position="457"/>
    </location>
</feature>
<evidence type="ECO:0000313" key="7">
    <source>
        <dbReference type="EMBL" id="HIS30640.1"/>
    </source>
</evidence>
<gene>
    <name evidence="7" type="ORF">IAB44_03685</name>
</gene>
<keyword evidence="3" id="KW-0326">Glycosidase</keyword>
<dbReference type="GO" id="GO:0004553">
    <property type="term" value="F:hydrolase activity, hydrolyzing O-glycosyl compounds"/>
    <property type="evidence" value="ECO:0007669"/>
    <property type="project" value="InterPro"/>
</dbReference>
<proteinExistence type="inferred from homology"/>
<dbReference type="Gene3D" id="3.20.20.80">
    <property type="entry name" value="Glycosidases"/>
    <property type="match status" value="1"/>
</dbReference>
<dbReference type="InterPro" id="IPR008979">
    <property type="entry name" value="Galactose-bd-like_sf"/>
</dbReference>
<dbReference type="GO" id="GO:0005975">
    <property type="term" value="P:carbohydrate metabolic process"/>
    <property type="evidence" value="ECO:0007669"/>
    <property type="project" value="InterPro"/>
</dbReference>
<feature type="domain" description="Glycoside hydrolase family 2 immunoglobulin-like beta-sandwich" evidence="4">
    <location>
        <begin position="259"/>
        <end position="366"/>
    </location>
</feature>
<dbReference type="EMBL" id="DVIQ01000022">
    <property type="protein sequence ID" value="HIS30640.1"/>
    <property type="molecule type" value="Genomic_DNA"/>
</dbReference>
<reference evidence="7" key="2">
    <citation type="journal article" date="2021" name="PeerJ">
        <title>Extensive microbial diversity within the chicken gut microbiome revealed by metagenomics and culture.</title>
        <authorList>
            <person name="Gilroy R."/>
            <person name="Ravi A."/>
            <person name="Getino M."/>
            <person name="Pursley I."/>
            <person name="Horton D.L."/>
            <person name="Alikhan N.F."/>
            <person name="Baker D."/>
            <person name="Gharbi K."/>
            <person name="Hall N."/>
            <person name="Watson M."/>
            <person name="Adriaenssens E.M."/>
            <person name="Foster-Nyarko E."/>
            <person name="Jarju S."/>
            <person name="Secka A."/>
            <person name="Antonio M."/>
            <person name="Oren A."/>
            <person name="Chaudhuri R.R."/>
            <person name="La Ragione R."/>
            <person name="Hildebrand F."/>
            <person name="Pallen M.J."/>
        </authorList>
    </citation>
    <scope>NUCLEOTIDE SEQUENCE</scope>
    <source>
        <strain evidence="7">CHK190-19873</strain>
    </source>
</reference>
<dbReference type="InterPro" id="IPR006102">
    <property type="entry name" value="Ig-like_GH2"/>
</dbReference>
<dbReference type="SUPFAM" id="SSF49303">
    <property type="entry name" value="beta-Galactosidase/glucuronidase domain"/>
    <property type="match status" value="1"/>
</dbReference>
<comment type="similarity">
    <text evidence="1">Belongs to the glycosyl hydrolase 2 family.</text>
</comment>
<evidence type="ECO:0000313" key="8">
    <source>
        <dbReference type="Proteomes" id="UP000823935"/>
    </source>
</evidence>
<dbReference type="SUPFAM" id="SSF49785">
    <property type="entry name" value="Galactose-binding domain-like"/>
    <property type="match status" value="1"/>
</dbReference>
<evidence type="ECO:0000256" key="2">
    <source>
        <dbReference type="ARBA" id="ARBA00022801"/>
    </source>
</evidence>
<dbReference type="SUPFAM" id="SSF51445">
    <property type="entry name" value="(Trans)glycosidases"/>
    <property type="match status" value="1"/>
</dbReference>
<dbReference type="Pfam" id="PF02836">
    <property type="entry name" value="Glyco_hydro_2_C"/>
    <property type="match status" value="1"/>
</dbReference>
<dbReference type="InterPro" id="IPR036156">
    <property type="entry name" value="Beta-gal/glucu_dom_sf"/>
</dbReference>
<comment type="caution">
    <text evidence="7">The sequence shown here is derived from an EMBL/GenBank/DDBJ whole genome shotgun (WGS) entry which is preliminary data.</text>
</comment>
<dbReference type="InterPro" id="IPR051913">
    <property type="entry name" value="GH2_Domain-Containing"/>
</dbReference>
<organism evidence="7 8">
    <name type="scientific">Candidatus Limivivens intestinipullorum</name>
    <dbReference type="NCBI Taxonomy" id="2840858"/>
    <lineage>
        <taxon>Bacteria</taxon>
        <taxon>Bacillati</taxon>
        <taxon>Bacillota</taxon>
        <taxon>Clostridia</taxon>
        <taxon>Lachnospirales</taxon>
        <taxon>Lachnospiraceae</taxon>
        <taxon>Lachnospiraceae incertae sedis</taxon>
        <taxon>Candidatus Limivivens</taxon>
    </lineage>
</organism>
<dbReference type="Pfam" id="PF22666">
    <property type="entry name" value="Glyco_hydro_2_N2"/>
    <property type="match status" value="1"/>
</dbReference>
<evidence type="ECO:0000256" key="1">
    <source>
        <dbReference type="ARBA" id="ARBA00007401"/>
    </source>
</evidence>
<dbReference type="InterPro" id="IPR017853">
    <property type="entry name" value="GH"/>
</dbReference>
<name>A0A9D1EQZ2_9FIRM</name>
<dbReference type="PANTHER" id="PTHR42732:SF1">
    <property type="entry name" value="BETA-MANNOSIDASE"/>
    <property type="match status" value="1"/>
</dbReference>
<dbReference type="InterPro" id="IPR013783">
    <property type="entry name" value="Ig-like_fold"/>
</dbReference>
<evidence type="ECO:0000259" key="4">
    <source>
        <dbReference type="Pfam" id="PF00703"/>
    </source>
</evidence>
<reference evidence="7" key="1">
    <citation type="submission" date="2020-10" db="EMBL/GenBank/DDBJ databases">
        <authorList>
            <person name="Gilroy R."/>
        </authorList>
    </citation>
    <scope>NUCLEOTIDE SEQUENCE</scope>
    <source>
        <strain evidence="7">CHK190-19873</strain>
    </source>
</reference>
<dbReference type="Proteomes" id="UP000823935">
    <property type="component" value="Unassembled WGS sequence"/>
</dbReference>
<protein>
    <submittedName>
        <fullName evidence="7">Glycoside hydrolase family 2</fullName>
    </submittedName>
</protein>
<dbReference type="Gene3D" id="2.60.40.10">
    <property type="entry name" value="Immunoglobulins"/>
    <property type="match status" value="1"/>
</dbReference>
<sequence length="1050" mass="118154">MAEQDFFKEIAMTKHPSRTADREIAPAPLPDTIFQAGEEAAPELFADTEASFEDRREWFFAELDQMRERFRPFMRDLLPDLPETVKTYPLEDFAFRYLDRHEREIFSGSRKSGWEEVKIPDYRGPAGENGKWRGCYRCGFFSPEEGRELRAKGRRAVLAFQCVDYIARIYVNGCYVGSHEGFFAPFSFDITDFLEKENELLVICENDIPILGVGPVLDGDKIYAATGPGYDDPEEGWHHCPAGAGIFGKAALEIRPSLFVEDLFVRPLVSENGVEVRIGVRNYTDQVVENFILETALFPKNFAGEEAGCLRAEAACAGPGKNEYRYFIPMKDMRLWDTETPWLYGALTELKQGEGTVSARRQTFGLKTFVSDETTEPKGKFFLNGKPAVLRGANEMGHLQQCVMRGDMDQLVDDILIAKLCHMNYYRVTQRPVQEEIYDYFDMLGMMHQCDLPLFGFLRRPQFSEAVRQVGEMEHLVRRHVSTVMVTFINEPMCIRQTEDPNDKYSKRYRLKGHRHLLRDELEAFFAAARKAVYVENPDRVVKNVEGDYDGPTAEGMPDFHCYTMWYTNHGEPIGRLMRGWLPPVKSGWMIGCGEYGAEGLDNRAVMEKYYPREWLAADSRGRWYPDKIVRAQTPSVQGDWYPEQHTMDDWIRESQIHQARATKLMTDAFRRRGDIMNQTAIHLLIDAWPSGWMKTLLDCDRQPKRAYFAYRDALEPLRVNLYTGMSCVYEGDTVPVEAWLLNDTGDTRRVAVHAAVFRENGTLIGAWSHEAEMPAAGAVCAGMIPARMPTRTGVCTSAGEDSGAGELTGEGGARASAAGISLAAEAGPEKIRITASIVENGVVLNRESLYLTVYPRSAKKLLARAEGALAREVLRELAQRSAAKKEDERPDCLVSSDLSAEALERLEKHVREGGTGMLLLQEPGTEITVGGHRVFAKPHTELFFADAGEEWKQYPVSMLYNAKKGYIDSTLGCILETDMPGEEILFTYGKKLPDSGAKAHLPVVKRCRLGKGSLVLSALSLDGRVGANAGLDALLSRLMEERGEQSQTA</sequence>
<dbReference type="InterPro" id="IPR054593">
    <property type="entry name" value="Beta-mannosidase-like_N2"/>
</dbReference>
<keyword evidence="2 7" id="KW-0378">Hydrolase</keyword>
<evidence type="ECO:0000259" key="6">
    <source>
        <dbReference type="Pfam" id="PF22666"/>
    </source>
</evidence>
<evidence type="ECO:0000259" key="5">
    <source>
        <dbReference type="Pfam" id="PF02836"/>
    </source>
</evidence>
<dbReference type="InterPro" id="IPR006103">
    <property type="entry name" value="Glyco_hydro_2_cat"/>
</dbReference>
<accession>A0A9D1EQZ2</accession>
<evidence type="ECO:0000256" key="3">
    <source>
        <dbReference type="ARBA" id="ARBA00023295"/>
    </source>
</evidence>